<sequence>PPRTSFGRPPSDLVKLGQQMKVMLNNLVIHRVDASTVCDTLVEAEISLIPNMFLSLNNLKVILKTFAVDTAKKIEQNELVRAKGKANFRRSRLPLSWVHENTCKFSMV</sequence>
<accession>A0A8H7V4G4</accession>
<reference evidence="1" key="1">
    <citation type="submission" date="2020-12" db="EMBL/GenBank/DDBJ databases">
        <title>Metabolic potential, ecology and presence of endohyphal bacteria is reflected in genomic diversity of Mucoromycotina.</title>
        <authorList>
            <person name="Muszewska A."/>
            <person name="Okrasinska A."/>
            <person name="Steczkiewicz K."/>
            <person name="Drgas O."/>
            <person name="Orlowska M."/>
            <person name="Perlinska-Lenart U."/>
            <person name="Aleksandrzak-Piekarczyk T."/>
            <person name="Szatraj K."/>
            <person name="Zielenkiewicz U."/>
            <person name="Pilsyk S."/>
            <person name="Malc E."/>
            <person name="Mieczkowski P."/>
            <person name="Kruszewska J.S."/>
            <person name="Biernat P."/>
            <person name="Pawlowska J."/>
        </authorList>
    </citation>
    <scope>NUCLEOTIDE SEQUENCE</scope>
    <source>
        <strain evidence="1">WA0000017839</strain>
    </source>
</reference>
<protein>
    <submittedName>
        <fullName evidence="1">Uncharacterized protein</fullName>
    </submittedName>
</protein>
<dbReference type="AlphaFoldDB" id="A0A8H7V4G4"/>
<keyword evidence="2" id="KW-1185">Reference proteome</keyword>
<evidence type="ECO:0000313" key="1">
    <source>
        <dbReference type="EMBL" id="KAG2205147.1"/>
    </source>
</evidence>
<proteinExistence type="predicted"/>
<comment type="caution">
    <text evidence="1">The sequence shown here is derived from an EMBL/GenBank/DDBJ whole genome shotgun (WGS) entry which is preliminary data.</text>
</comment>
<dbReference type="OrthoDB" id="2287485at2759"/>
<gene>
    <name evidence="1" type="ORF">INT47_002241</name>
</gene>
<organism evidence="1 2">
    <name type="scientific">Mucor saturninus</name>
    <dbReference type="NCBI Taxonomy" id="64648"/>
    <lineage>
        <taxon>Eukaryota</taxon>
        <taxon>Fungi</taxon>
        <taxon>Fungi incertae sedis</taxon>
        <taxon>Mucoromycota</taxon>
        <taxon>Mucoromycotina</taxon>
        <taxon>Mucoromycetes</taxon>
        <taxon>Mucorales</taxon>
        <taxon>Mucorineae</taxon>
        <taxon>Mucoraceae</taxon>
        <taxon>Mucor</taxon>
    </lineage>
</organism>
<name>A0A8H7V4G4_9FUNG</name>
<feature type="non-terminal residue" evidence="1">
    <location>
        <position position="1"/>
    </location>
</feature>
<evidence type="ECO:0000313" key="2">
    <source>
        <dbReference type="Proteomes" id="UP000603453"/>
    </source>
</evidence>
<dbReference type="EMBL" id="JAEPRD010000039">
    <property type="protein sequence ID" value="KAG2205147.1"/>
    <property type="molecule type" value="Genomic_DNA"/>
</dbReference>
<dbReference type="Proteomes" id="UP000603453">
    <property type="component" value="Unassembled WGS sequence"/>
</dbReference>